<dbReference type="STRING" id="571298.SAMN04488026_102425"/>
<dbReference type="RefSeq" id="WP_093156455.1">
    <property type="nucleotide sequence ID" value="NZ_FNEK01000024.1"/>
</dbReference>
<proteinExistence type="predicted"/>
<feature type="transmembrane region" description="Helical" evidence="1">
    <location>
        <begin position="324"/>
        <end position="345"/>
    </location>
</feature>
<name>A0A1G8WK68_9RHOB</name>
<feature type="transmembrane region" description="Helical" evidence="1">
    <location>
        <begin position="444"/>
        <end position="464"/>
    </location>
</feature>
<feature type="transmembrane region" description="Helical" evidence="1">
    <location>
        <begin position="388"/>
        <end position="412"/>
    </location>
</feature>
<evidence type="ECO:0000313" key="3">
    <source>
        <dbReference type="Proteomes" id="UP000199382"/>
    </source>
</evidence>
<dbReference type="EMBL" id="FNEK01000024">
    <property type="protein sequence ID" value="SDJ78758.1"/>
    <property type="molecule type" value="Genomic_DNA"/>
</dbReference>
<reference evidence="2 3" key="1">
    <citation type="submission" date="2016-10" db="EMBL/GenBank/DDBJ databases">
        <authorList>
            <person name="de Groot N.N."/>
        </authorList>
    </citation>
    <scope>NUCLEOTIDE SEQUENCE [LARGE SCALE GENOMIC DNA]</scope>
    <source>
        <strain evidence="2 3">DSM 25294</strain>
    </source>
</reference>
<keyword evidence="1" id="KW-0812">Transmembrane</keyword>
<dbReference type="AlphaFoldDB" id="A0A1G8WK68"/>
<accession>A0A1G8WK68</accession>
<feature type="transmembrane region" description="Helical" evidence="1">
    <location>
        <begin position="274"/>
        <end position="294"/>
    </location>
</feature>
<keyword evidence="1" id="KW-0472">Membrane</keyword>
<feature type="transmembrane region" description="Helical" evidence="1">
    <location>
        <begin position="82"/>
        <end position="100"/>
    </location>
</feature>
<feature type="transmembrane region" description="Helical" evidence="1">
    <location>
        <begin position="175"/>
        <end position="196"/>
    </location>
</feature>
<dbReference type="Proteomes" id="UP000199382">
    <property type="component" value="Unassembled WGS sequence"/>
</dbReference>
<feature type="transmembrane region" description="Helical" evidence="1">
    <location>
        <begin position="208"/>
        <end position="226"/>
    </location>
</feature>
<sequence>MKSSHWNERVAVLLLLVVTLFVTLDQWRLLPLPLPVLGITAMAVLLMAMRVRASRKAFVIAAVVLTGLLILYVPGWKDVVRAGLRTAAFIAAFFMALSTLRNVSETSPAIAAGGTYLAVQPPGRRYAALTLGGHLFALLLNYGAISLLGGLATASARAEPNAEIRHHRTRRMLLAIQRGFVSSLSWSPLAFSMAITNALIPGARWADVVGPGLVTAAIIAGTGWALDTVFKPRLSAPAPPRGPVEGSWTVLVPLLALLVGMGLIVGGLHELSGVAVVGIVMLIVPFLSLGWAALQHAGGAMRFSFRDRLRDYLWKDLPGYRGELTLLTMAGYIGTVGAPLLLPVVPAMGLDVTGLPSWLVVVSFVWVIPILGQFGMNPILAVTLIAPLIPAASQLGVTPAALVVSIAAGWALSGAFSPFTATTLLIGSFGGVSALHVGWRWNGIFVLCAGMVLSLWVLIFAFLLA</sequence>
<gene>
    <name evidence="2" type="ORF">SAMN04488026_102425</name>
</gene>
<evidence type="ECO:0000313" key="2">
    <source>
        <dbReference type="EMBL" id="SDJ78758.1"/>
    </source>
</evidence>
<evidence type="ECO:0008006" key="4">
    <source>
        <dbReference type="Google" id="ProtNLM"/>
    </source>
</evidence>
<feature type="transmembrane region" description="Helical" evidence="1">
    <location>
        <begin position="34"/>
        <end position="51"/>
    </location>
</feature>
<evidence type="ECO:0000256" key="1">
    <source>
        <dbReference type="SAM" id="Phobius"/>
    </source>
</evidence>
<keyword evidence="3" id="KW-1185">Reference proteome</keyword>
<keyword evidence="1" id="KW-1133">Transmembrane helix</keyword>
<organism evidence="2 3">
    <name type="scientific">Aliiruegeria lutimaris</name>
    <dbReference type="NCBI Taxonomy" id="571298"/>
    <lineage>
        <taxon>Bacteria</taxon>
        <taxon>Pseudomonadati</taxon>
        <taxon>Pseudomonadota</taxon>
        <taxon>Alphaproteobacteria</taxon>
        <taxon>Rhodobacterales</taxon>
        <taxon>Roseobacteraceae</taxon>
        <taxon>Aliiruegeria</taxon>
    </lineage>
</organism>
<feature type="transmembrane region" description="Helical" evidence="1">
    <location>
        <begin position="418"/>
        <end position="437"/>
    </location>
</feature>
<protein>
    <recommendedName>
        <fullName evidence="4">H+/citrate symporter</fullName>
    </recommendedName>
</protein>
<feature type="transmembrane region" description="Helical" evidence="1">
    <location>
        <begin position="357"/>
        <end position="376"/>
    </location>
</feature>
<feature type="transmembrane region" description="Helical" evidence="1">
    <location>
        <begin position="58"/>
        <end position="76"/>
    </location>
</feature>
<feature type="transmembrane region" description="Helical" evidence="1">
    <location>
        <begin position="247"/>
        <end position="268"/>
    </location>
</feature>
<dbReference type="OrthoDB" id="7832851at2"/>